<organism evidence="2">
    <name type="scientific">Salmonella enterica subsp. enterica serovar Javiana</name>
    <dbReference type="NCBI Taxonomy" id="363569"/>
    <lineage>
        <taxon>Bacteria</taxon>
        <taxon>Pseudomonadati</taxon>
        <taxon>Pseudomonadota</taxon>
        <taxon>Gammaproteobacteria</taxon>
        <taxon>Enterobacterales</taxon>
        <taxon>Enterobacteriaceae</taxon>
        <taxon>Salmonella</taxon>
    </lineage>
</organism>
<evidence type="ECO:0000313" key="6">
    <source>
        <dbReference type="EMBL" id="HAE7704285.1"/>
    </source>
</evidence>
<protein>
    <recommendedName>
        <fullName evidence="7">Fimbrial protein</fullName>
    </recommendedName>
</protein>
<gene>
    <name evidence="2" type="ORF">E0S65_08685</name>
    <name evidence="3" type="ORF">G0D41_06890</name>
    <name evidence="4" type="ORF">G4I76_003787</name>
    <name evidence="5" type="ORF">G4P10_004657</name>
    <name evidence="6" type="ORF">G4P47_003275</name>
</gene>
<dbReference type="EMBL" id="DAASLT010000009">
    <property type="protein sequence ID" value="HAE6051956.1"/>
    <property type="molecule type" value="Genomic_DNA"/>
</dbReference>
<reference evidence="3" key="1">
    <citation type="journal article" date="2018" name="Genome Biol.">
        <title>SKESA: strategic k-mer extension for scrupulous assemblies.</title>
        <authorList>
            <person name="Souvorov A."/>
            <person name="Agarwala R."/>
            <person name="Lipman D.J."/>
        </authorList>
    </citation>
    <scope>NUCLEOTIDE SEQUENCE</scope>
    <source>
        <strain evidence="5">09-0793</strain>
        <strain evidence="4">12-2229</strain>
        <strain evidence="6">13-4047</strain>
        <strain evidence="3">13-7331</strain>
    </source>
</reference>
<feature type="signal peptide" evidence="1">
    <location>
        <begin position="1"/>
        <end position="24"/>
    </location>
</feature>
<accession>A0A5Y2YCU5</accession>
<dbReference type="EMBL" id="DAASXX010000065">
    <property type="protein sequence ID" value="HAE7520121.1"/>
    <property type="molecule type" value="Genomic_DNA"/>
</dbReference>
<feature type="chain" id="PRO_5036154766" description="Fimbrial protein" evidence="1">
    <location>
        <begin position="25"/>
        <end position="193"/>
    </location>
</feature>
<proteinExistence type="predicted"/>
<dbReference type="EMBL" id="DAAMJS010000002">
    <property type="protein sequence ID" value="HAC6946905.1"/>
    <property type="molecule type" value="Genomic_DNA"/>
</dbReference>
<dbReference type="EMBL" id="DAASZT010000004">
    <property type="protein sequence ID" value="HAE7704285.1"/>
    <property type="molecule type" value="Genomic_DNA"/>
</dbReference>
<evidence type="ECO:0000313" key="2">
    <source>
        <dbReference type="EMBL" id="ECG4536768.1"/>
    </source>
</evidence>
<evidence type="ECO:0000313" key="3">
    <source>
        <dbReference type="EMBL" id="HAC6946905.1"/>
    </source>
</evidence>
<evidence type="ECO:0000313" key="4">
    <source>
        <dbReference type="EMBL" id="HAE6051956.1"/>
    </source>
</evidence>
<dbReference type="EMBL" id="AAIOLQ010000005">
    <property type="protein sequence ID" value="ECG4536768.1"/>
    <property type="molecule type" value="Genomic_DNA"/>
</dbReference>
<dbReference type="AlphaFoldDB" id="A0A5Y2YCU5"/>
<keyword evidence="1" id="KW-0732">Signal</keyword>
<evidence type="ECO:0000313" key="5">
    <source>
        <dbReference type="EMBL" id="HAE7520121.1"/>
    </source>
</evidence>
<sequence length="193" mass="19416">MLKKTNILISLAVCGGIFSAQLQAASSSNNMTLQWQGTVPTKPSVNGSWSFVSSLDQTQAFTPSLGAITISNASSGTGKALTLTPVNFSIKGKNGGLTASSKVKAYLSSPVSFTGLNATSTSNTAPTLTLSVSGQELKVGSNAAVDAASVASSGTTNSVDISITGIGSLPEHSFTEGDIFSVAATIVFTADVT</sequence>
<evidence type="ECO:0000256" key="1">
    <source>
        <dbReference type="SAM" id="SignalP"/>
    </source>
</evidence>
<dbReference type="Proteomes" id="UP000839596">
    <property type="component" value="Unassembled WGS sequence"/>
</dbReference>
<evidence type="ECO:0008006" key="7">
    <source>
        <dbReference type="Google" id="ProtNLM"/>
    </source>
</evidence>
<name>A0A5Y2YCU5_SALET</name>
<reference evidence="2" key="3">
    <citation type="submission" date="2019-03" db="EMBL/GenBank/DDBJ databases">
        <authorList>
            <person name="Ashton P.M."/>
            <person name="Dallman T."/>
            <person name="Nair S."/>
            <person name="De Pinna E."/>
            <person name="Peters T."/>
            <person name="Grant K."/>
        </authorList>
    </citation>
    <scope>NUCLEOTIDE SEQUENCE [LARGE SCALE GENOMIC DNA]</scope>
    <source>
        <strain evidence="2">314986</strain>
    </source>
</reference>
<comment type="caution">
    <text evidence="2">The sequence shown here is derived from an EMBL/GenBank/DDBJ whole genome shotgun (WGS) entry which is preliminary data.</text>
</comment>
<reference evidence="3" key="2">
    <citation type="submission" date="2018-07" db="EMBL/GenBank/DDBJ databases">
        <authorList>
            <consortium name="NCBI Pathogen Detection Project"/>
        </authorList>
    </citation>
    <scope>NUCLEOTIDE SEQUENCE</scope>
    <source>
        <strain evidence="5">09-0793</strain>
        <strain evidence="4">12-2229</strain>
        <strain evidence="6">13-4047</strain>
        <strain evidence="3">13-7331</strain>
    </source>
</reference>